<dbReference type="Proteomes" id="UP001333110">
    <property type="component" value="Unassembled WGS sequence"/>
</dbReference>
<reference evidence="1 2" key="1">
    <citation type="journal article" date="2023" name="J. Hered.">
        <title>Chromosome-level genome of the wood stork (Mycteria americana) provides insight into avian chromosome evolution.</title>
        <authorList>
            <person name="Flamio R. Jr."/>
            <person name="Ramstad K.M."/>
        </authorList>
    </citation>
    <scope>NUCLEOTIDE SEQUENCE [LARGE SCALE GENOMIC DNA]</scope>
    <source>
        <strain evidence="1">JAX WOST 10</strain>
    </source>
</reference>
<accession>A0AAN7NFD3</accession>
<protein>
    <submittedName>
        <fullName evidence="1">Uncharacterized protein</fullName>
    </submittedName>
</protein>
<comment type="caution">
    <text evidence="1">The sequence shown here is derived from an EMBL/GenBank/DDBJ whole genome shotgun (WGS) entry which is preliminary data.</text>
</comment>
<evidence type="ECO:0000313" key="2">
    <source>
        <dbReference type="Proteomes" id="UP001333110"/>
    </source>
</evidence>
<keyword evidence="2" id="KW-1185">Reference proteome</keyword>
<name>A0AAN7NFD3_MYCAM</name>
<evidence type="ECO:0000313" key="1">
    <source>
        <dbReference type="EMBL" id="KAK4825254.1"/>
    </source>
</evidence>
<sequence>MHQYVLVTTQLESSFAGSDAGVLVVTRLNMSHCPNELNKAASVVTDLDCAEDGIDLDAFYYHIKYRLKNCH</sequence>
<dbReference type="AlphaFoldDB" id="A0AAN7NFD3"/>
<gene>
    <name evidence="1" type="ORF">QYF61_025715</name>
</gene>
<dbReference type="EMBL" id="JAUNZN010000003">
    <property type="protein sequence ID" value="KAK4825254.1"/>
    <property type="molecule type" value="Genomic_DNA"/>
</dbReference>
<proteinExistence type="predicted"/>
<organism evidence="1 2">
    <name type="scientific">Mycteria americana</name>
    <name type="common">Wood stork</name>
    <dbReference type="NCBI Taxonomy" id="33587"/>
    <lineage>
        <taxon>Eukaryota</taxon>
        <taxon>Metazoa</taxon>
        <taxon>Chordata</taxon>
        <taxon>Craniata</taxon>
        <taxon>Vertebrata</taxon>
        <taxon>Euteleostomi</taxon>
        <taxon>Archelosauria</taxon>
        <taxon>Archosauria</taxon>
        <taxon>Dinosauria</taxon>
        <taxon>Saurischia</taxon>
        <taxon>Theropoda</taxon>
        <taxon>Coelurosauria</taxon>
        <taxon>Aves</taxon>
        <taxon>Neognathae</taxon>
        <taxon>Neoaves</taxon>
        <taxon>Aequornithes</taxon>
        <taxon>Ciconiiformes</taxon>
        <taxon>Ciconiidae</taxon>
        <taxon>Mycteria</taxon>
    </lineage>
</organism>